<accession>A0A5C1Q6G0</accession>
<keyword evidence="2" id="KW-0614">Plasmid</keyword>
<dbReference type="EMBL" id="CP035710">
    <property type="protein sequence ID" value="QEN03027.1"/>
    <property type="molecule type" value="Genomic_DNA"/>
</dbReference>
<dbReference type="GO" id="GO:0046653">
    <property type="term" value="P:tetrahydrofolate metabolic process"/>
    <property type="evidence" value="ECO:0007669"/>
    <property type="project" value="InterPro"/>
</dbReference>
<sequence>MLRLHCPHCDELRDEEEFSYAGEAYIARPENPAEVDDATWGDYLFMRRNLKGWFWEQWQHSAACRKVFAVRRHTATYEISGSWTLAEGKPLFEAEMKAQRQGEHA</sequence>
<reference evidence="1 4" key="2">
    <citation type="submission" date="2024-06" db="EMBL/GenBank/DDBJ databases">
        <title>Genomic Encyclopedia of Type Strains, Phase IV (KMG-IV): sequencing the most valuable type-strain genomes for metagenomic binning, comparative biology and taxonomic classification.</title>
        <authorList>
            <person name="Goeker M."/>
        </authorList>
    </citation>
    <scope>NUCLEOTIDE SEQUENCE [LARGE SCALE GENOMIC DNA]</scope>
    <source>
        <strain evidence="1 4">D-501</strain>
    </source>
</reference>
<dbReference type="GO" id="GO:0008115">
    <property type="term" value="F:sarcosine oxidase activity"/>
    <property type="evidence" value="ECO:0007669"/>
    <property type="project" value="UniProtKB-EC"/>
</dbReference>
<gene>
    <name evidence="1" type="ORF">ABIC99_002207</name>
    <name evidence="2" type="ORF">EWH46_19455</name>
</gene>
<dbReference type="Proteomes" id="UP001549111">
    <property type="component" value="Unassembled WGS sequence"/>
</dbReference>
<dbReference type="EC" id="1.5.3.1" evidence="1"/>
<dbReference type="AlphaFoldDB" id="A0A5C1Q6G0"/>
<dbReference type="Proteomes" id="UP000323522">
    <property type="component" value="Plasmid pSna507_unt10"/>
</dbReference>
<dbReference type="InterPro" id="IPR038561">
    <property type="entry name" value="SoxD_sf"/>
</dbReference>
<dbReference type="KEGG" id="snn:EWH46_19455"/>
<protein>
    <submittedName>
        <fullName evidence="2">Sarcosine oxidase subunit delta</fullName>
        <ecNumber evidence="1">1.5.3.1</ecNumber>
    </submittedName>
</protein>
<geneLocation type="plasmid" evidence="3">
    <name>psna507_unt10</name>
</geneLocation>
<evidence type="ECO:0000313" key="3">
    <source>
        <dbReference type="Proteomes" id="UP000323522"/>
    </source>
</evidence>
<dbReference type="EMBL" id="JBEPLS010000007">
    <property type="protein sequence ID" value="MET3604391.1"/>
    <property type="molecule type" value="Genomic_DNA"/>
</dbReference>
<keyword evidence="4" id="KW-1185">Reference proteome</keyword>
<evidence type="ECO:0000313" key="1">
    <source>
        <dbReference type="EMBL" id="MET3604391.1"/>
    </source>
</evidence>
<dbReference type="OrthoDB" id="7159274at2"/>
<reference evidence="2 3" key="1">
    <citation type="submission" date="2019-02" db="EMBL/GenBank/DDBJ databases">
        <title>Complete Genome Sequence and Methylome Analysis of Sphaerotilus natans subsp. sulfidivorans D-507.</title>
        <authorList>
            <person name="Fomenkov A."/>
            <person name="Gridneva E."/>
            <person name="Smolyakov D."/>
            <person name="Dubinina G."/>
            <person name="Vincze T."/>
            <person name="Grabovich M."/>
            <person name="Roberts R.J."/>
        </authorList>
    </citation>
    <scope>NUCLEOTIDE SEQUENCE [LARGE SCALE GENOMIC DNA]</scope>
    <source>
        <strain evidence="2 3">D-507</strain>
        <plasmid evidence="3">psna507_unt10</plasmid>
        <plasmid evidence="2">pSna507_unt10</plasmid>
    </source>
</reference>
<geneLocation type="plasmid" evidence="2">
    <name>pSna507_unt10</name>
</geneLocation>
<evidence type="ECO:0000313" key="2">
    <source>
        <dbReference type="EMBL" id="QEN03027.1"/>
    </source>
</evidence>
<dbReference type="Pfam" id="PF04267">
    <property type="entry name" value="SoxD"/>
    <property type="match status" value="1"/>
</dbReference>
<name>A0A5C1Q6G0_9BURK</name>
<dbReference type="Gene3D" id="3.30.2270.10">
    <property type="entry name" value="Folate-binding superfamily"/>
    <property type="match status" value="1"/>
</dbReference>
<evidence type="ECO:0000313" key="4">
    <source>
        <dbReference type="Proteomes" id="UP001549111"/>
    </source>
</evidence>
<dbReference type="RefSeq" id="WP_149505647.1">
    <property type="nucleotide sequence ID" value="NZ_CP035710.1"/>
</dbReference>
<dbReference type="InterPro" id="IPR006279">
    <property type="entry name" value="SoxD"/>
</dbReference>
<proteinExistence type="predicted"/>
<keyword evidence="1" id="KW-0560">Oxidoreductase</keyword>
<organism evidence="2 3">
    <name type="scientific">Sphaerotilus sulfidivorans</name>
    <dbReference type="NCBI Taxonomy" id="639200"/>
    <lineage>
        <taxon>Bacteria</taxon>
        <taxon>Pseudomonadati</taxon>
        <taxon>Pseudomonadota</taxon>
        <taxon>Betaproteobacteria</taxon>
        <taxon>Burkholderiales</taxon>
        <taxon>Sphaerotilaceae</taxon>
        <taxon>Sphaerotilus</taxon>
    </lineage>
</organism>